<proteinExistence type="predicted"/>
<keyword evidence="1" id="KW-0472">Membrane</keyword>
<gene>
    <name evidence="2" type="ORF">DFR47_1157</name>
</gene>
<keyword evidence="3" id="KW-1185">Reference proteome</keyword>
<sequence length="129" mass="14498">MPVKMAGCFLLNTEIHEAHLGQLEQDVVQLRQNLVKLKQDKAALITFVERVQRRNLGMICIVLIASAIGWFAGGSNWLRWYVVPIVLMLCGLFSVGAAILTSYTARKITRLEDVAFNAEIAITQFKNQH</sequence>
<dbReference type="AlphaFoldDB" id="A0A366DHT0"/>
<feature type="transmembrane region" description="Helical" evidence="1">
    <location>
        <begin position="78"/>
        <end position="100"/>
    </location>
</feature>
<evidence type="ECO:0000313" key="2">
    <source>
        <dbReference type="EMBL" id="RBO89640.1"/>
    </source>
</evidence>
<organism evidence="2 3">
    <name type="scientific">Pseudochrobactrum asaccharolyticum</name>
    <dbReference type="NCBI Taxonomy" id="354351"/>
    <lineage>
        <taxon>Bacteria</taxon>
        <taxon>Pseudomonadati</taxon>
        <taxon>Pseudomonadota</taxon>
        <taxon>Alphaproteobacteria</taxon>
        <taxon>Hyphomicrobiales</taxon>
        <taxon>Brucellaceae</taxon>
        <taxon>Pseudochrobactrum</taxon>
    </lineage>
</organism>
<accession>A0A366DHT0</accession>
<protein>
    <recommendedName>
        <fullName evidence="4">Membrane protein YqjE</fullName>
    </recommendedName>
</protein>
<reference evidence="2 3" key="1">
    <citation type="submission" date="2018-06" db="EMBL/GenBank/DDBJ databases">
        <title>Genomic Encyclopedia of Type Strains, Phase IV (KMG-IV): sequencing the most valuable type-strain genomes for metagenomic binning, comparative biology and taxonomic classification.</title>
        <authorList>
            <person name="Goeker M."/>
        </authorList>
    </citation>
    <scope>NUCLEOTIDE SEQUENCE [LARGE SCALE GENOMIC DNA]</scope>
    <source>
        <strain evidence="2 3">DSM 25619</strain>
    </source>
</reference>
<evidence type="ECO:0000313" key="3">
    <source>
        <dbReference type="Proteomes" id="UP000252893"/>
    </source>
</evidence>
<dbReference type="EMBL" id="QNRH01000015">
    <property type="protein sequence ID" value="RBO89640.1"/>
    <property type="molecule type" value="Genomic_DNA"/>
</dbReference>
<name>A0A366DHT0_9HYPH</name>
<evidence type="ECO:0000256" key="1">
    <source>
        <dbReference type="SAM" id="Phobius"/>
    </source>
</evidence>
<feature type="transmembrane region" description="Helical" evidence="1">
    <location>
        <begin position="55"/>
        <end position="72"/>
    </location>
</feature>
<keyword evidence="1" id="KW-1133">Transmembrane helix</keyword>
<comment type="caution">
    <text evidence="2">The sequence shown here is derived from an EMBL/GenBank/DDBJ whole genome shotgun (WGS) entry which is preliminary data.</text>
</comment>
<evidence type="ECO:0008006" key="4">
    <source>
        <dbReference type="Google" id="ProtNLM"/>
    </source>
</evidence>
<dbReference type="Proteomes" id="UP000252893">
    <property type="component" value="Unassembled WGS sequence"/>
</dbReference>
<keyword evidence="1" id="KW-0812">Transmembrane</keyword>